<reference evidence="7" key="1">
    <citation type="submission" date="2021-08" db="EMBL/GenBank/DDBJ databases">
        <title>Sphingopyxis panaciterrulae sp. nov., isolated from the surface water of the Yellow Sea.</title>
        <authorList>
            <person name="Gao Z."/>
            <person name="Zhang D."/>
            <person name="Zhang A."/>
        </authorList>
    </citation>
    <scope>NUCLEOTIDE SEQUENCE</scope>
    <source>
        <strain evidence="7">XHP0097</strain>
    </source>
</reference>
<dbReference type="InterPro" id="IPR000994">
    <property type="entry name" value="Pept_M24"/>
</dbReference>
<evidence type="ECO:0000259" key="6">
    <source>
        <dbReference type="Pfam" id="PF16188"/>
    </source>
</evidence>
<dbReference type="InterPro" id="IPR033740">
    <property type="entry name" value="Pept_M24B"/>
</dbReference>
<evidence type="ECO:0000256" key="2">
    <source>
        <dbReference type="ARBA" id="ARBA00022723"/>
    </source>
</evidence>
<dbReference type="InterPro" id="IPR029149">
    <property type="entry name" value="Creatin/AminoP/Spt16_N"/>
</dbReference>
<dbReference type="InterPro" id="IPR032416">
    <property type="entry name" value="Peptidase_M24_C"/>
</dbReference>
<dbReference type="Pfam" id="PF01321">
    <property type="entry name" value="Creatinase_N"/>
    <property type="match status" value="1"/>
</dbReference>
<dbReference type="Pfam" id="PF00557">
    <property type="entry name" value="Peptidase_M24"/>
    <property type="match status" value="1"/>
</dbReference>
<keyword evidence="7" id="KW-0031">Aminopeptidase</keyword>
<feature type="domain" description="Peptidase M24 C-terminal" evidence="6">
    <location>
        <begin position="543"/>
        <end position="603"/>
    </location>
</feature>
<feature type="domain" description="Creatinase N-terminal" evidence="5">
    <location>
        <begin position="13"/>
        <end position="144"/>
    </location>
</feature>
<evidence type="ECO:0000313" key="8">
    <source>
        <dbReference type="Proteomes" id="UP001166571"/>
    </source>
</evidence>
<evidence type="ECO:0000259" key="5">
    <source>
        <dbReference type="Pfam" id="PF01321"/>
    </source>
</evidence>
<keyword evidence="7" id="KW-0645">Protease</keyword>
<comment type="caution">
    <text evidence="7">The sequence shown here is derived from an EMBL/GenBank/DDBJ whole genome shotgun (WGS) entry which is preliminary data.</text>
</comment>
<dbReference type="EMBL" id="JAILXK010000002">
    <property type="protein sequence ID" value="MBY4637457.1"/>
    <property type="molecule type" value="Genomic_DNA"/>
</dbReference>
<dbReference type="InterPro" id="IPR036005">
    <property type="entry name" value="Creatinase/aminopeptidase-like"/>
</dbReference>
<organism evidence="7 8">
    <name type="scientific">Sphingopyxis jiangsuensis</name>
    <dbReference type="NCBI Taxonomy" id="2871171"/>
    <lineage>
        <taxon>Bacteria</taxon>
        <taxon>Pseudomonadati</taxon>
        <taxon>Pseudomonadota</taxon>
        <taxon>Alphaproteobacteria</taxon>
        <taxon>Sphingomonadales</taxon>
        <taxon>Sphingomonadaceae</taxon>
        <taxon>Sphingopyxis</taxon>
    </lineage>
</organism>
<name>A0ABS7MFA7_9SPHN</name>
<evidence type="ECO:0000256" key="1">
    <source>
        <dbReference type="ARBA" id="ARBA00008766"/>
    </source>
</evidence>
<dbReference type="Gene3D" id="3.90.230.10">
    <property type="entry name" value="Creatinase/methionine aminopeptidase superfamily"/>
    <property type="match status" value="1"/>
</dbReference>
<dbReference type="Pfam" id="PF16188">
    <property type="entry name" value="Peptidase_M24_C"/>
    <property type="match status" value="1"/>
</dbReference>
<dbReference type="InterPro" id="IPR050422">
    <property type="entry name" value="X-Pro_aminopeptidase_P"/>
</dbReference>
<comment type="similarity">
    <text evidence="1">Belongs to the peptidase M24B family.</text>
</comment>
<keyword evidence="2" id="KW-0479">Metal-binding</keyword>
<keyword evidence="8" id="KW-1185">Reference proteome</keyword>
<sequence length="612" mass="65061">MSSPVTGPDYADRLARLRAELAARGLSGFVVPISDEHMSEYVGAYAQRMAWLTGFGGSAGTAAVLPEKAAVFVDGRYTVQVRDQVDGALYDYVGVPQSSVAEWLGTNVKAGQKVGYDPWLHAIDWARSLERALAAKGAELVAVDTNPVDAAWTDQPAPSAAPVSVYDAERAGQSAADKRTIIADWLKANNLDTTVMTALDSVAWTFNIRGEDVSHTPVGLAFALLHADATADLFIAPEKVSDAVRAHLGNSVRIHDRDAFEGALADLAGQKVAVDPDRAVAAIFTALERAGAKIERHRDPAVLPKAIKNDTELAGTRAAHVRDGAAVARFLKWMQEIAPQGGLDELGAAAKLRAFREESGVLRDLSFDTISAVGPNGALPHYKVDETTNRAIETGTLYLVDSGGQYDDGTTDITRTIAIGTPTAEMRRRFTQVLKGHIALATARFPKGTRGSQLDILARQYLWADGVDYAHGTGHGVGTYLAVHEGPQRIAKPAGGQAGTEEPLHAGMILSNEPGYYKAGHFGIRIENLVVVVPQAIDGAEEEMLGFETITFAPIARDLIDPALLSPAEADWLDDYHASVLAKLGPAMDGADRAWLEAACAPIARAPSALAA</sequence>
<dbReference type="SUPFAM" id="SSF55920">
    <property type="entry name" value="Creatinase/aminopeptidase"/>
    <property type="match status" value="1"/>
</dbReference>
<dbReference type="PANTHER" id="PTHR43763">
    <property type="entry name" value="XAA-PRO AMINOPEPTIDASE 1"/>
    <property type="match status" value="1"/>
</dbReference>
<dbReference type="Gene3D" id="3.40.350.10">
    <property type="entry name" value="Creatinase/prolidase N-terminal domain"/>
    <property type="match status" value="2"/>
</dbReference>
<dbReference type="PANTHER" id="PTHR43763:SF6">
    <property type="entry name" value="XAA-PRO AMINOPEPTIDASE 1"/>
    <property type="match status" value="1"/>
</dbReference>
<feature type="domain" description="Peptidase M24" evidence="4">
    <location>
        <begin position="316"/>
        <end position="532"/>
    </location>
</feature>
<dbReference type="Pfam" id="PF16189">
    <property type="entry name" value="Creatinase_N_2"/>
    <property type="match status" value="1"/>
</dbReference>
<dbReference type="CDD" id="cd01085">
    <property type="entry name" value="APP"/>
    <property type="match status" value="1"/>
</dbReference>
<protein>
    <submittedName>
        <fullName evidence="7">Aminopeptidase P family protein</fullName>
    </submittedName>
</protein>
<dbReference type="Proteomes" id="UP001166571">
    <property type="component" value="Unassembled WGS sequence"/>
</dbReference>
<dbReference type="RefSeq" id="WP_201928446.1">
    <property type="nucleotide sequence ID" value="NZ_JAERPO010000002.1"/>
</dbReference>
<proteinExistence type="inferred from homology"/>
<dbReference type="InterPro" id="IPR000587">
    <property type="entry name" value="Creatinase_N"/>
</dbReference>
<keyword evidence="3" id="KW-0378">Hydrolase</keyword>
<evidence type="ECO:0000313" key="7">
    <source>
        <dbReference type="EMBL" id="MBY4637457.1"/>
    </source>
</evidence>
<accession>A0ABS7MFA7</accession>
<evidence type="ECO:0000259" key="4">
    <source>
        <dbReference type="Pfam" id="PF00557"/>
    </source>
</evidence>
<gene>
    <name evidence="7" type="ORF">K5P26_09925</name>
</gene>
<evidence type="ECO:0000256" key="3">
    <source>
        <dbReference type="ARBA" id="ARBA00022801"/>
    </source>
</evidence>
<dbReference type="SUPFAM" id="SSF53092">
    <property type="entry name" value="Creatinase/prolidase N-terminal domain"/>
    <property type="match status" value="1"/>
</dbReference>
<dbReference type="GO" id="GO:0004177">
    <property type="term" value="F:aminopeptidase activity"/>
    <property type="evidence" value="ECO:0007669"/>
    <property type="project" value="UniProtKB-KW"/>
</dbReference>